<dbReference type="AlphaFoldDB" id="A0A3D9DNA8"/>
<dbReference type="RefSeq" id="WP_116011272.1">
    <property type="nucleotide sequence ID" value="NZ_QNUH01000004.1"/>
</dbReference>
<sequence length="90" mass="10004">MKNSAQSTGVQIPDNIAQIALMVRKDWKNVYFGAVPYLDAMRSLNSVNDNYYEDSASSIINYFLSNATTWRGEVARAVKAKLKQLVASAN</sequence>
<organism evidence="1 2">
    <name type="scientific">Chryseobacterium elymi</name>
    <dbReference type="NCBI Taxonomy" id="395936"/>
    <lineage>
        <taxon>Bacteria</taxon>
        <taxon>Pseudomonadati</taxon>
        <taxon>Bacteroidota</taxon>
        <taxon>Flavobacteriia</taxon>
        <taxon>Flavobacteriales</taxon>
        <taxon>Weeksellaceae</taxon>
        <taxon>Chryseobacterium group</taxon>
        <taxon>Chryseobacterium</taxon>
    </lineage>
</organism>
<accession>A0A3D9DNA8</accession>
<keyword evidence="2" id="KW-1185">Reference proteome</keyword>
<evidence type="ECO:0000313" key="2">
    <source>
        <dbReference type="Proteomes" id="UP000257030"/>
    </source>
</evidence>
<comment type="caution">
    <text evidence="1">The sequence shown here is derived from an EMBL/GenBank/DDBJ whole genome shotgun (WGS) entry which is preliminary data.</text>
</comment>
<reference evidence="1 2" key="1">
    <citation type="journal article" date="2010" name="Syst. Appl. Microbiol.">
        <title>Four new species of Chryseobacterium from the rhizosphere of coastal sand dune plants, Chryseobacterium elymi sp. nov., Chryseobacterium hagamense sp. nov., Chryseobacterium lathyri sp. nov. and Chryseobacterium rhizosphaerae sp. nov.</title>
        <authorList>
            <person name="Cho S.H."/>
            <person name="Lee K.S."/>
            <person name="Shin D.S."/>
            <person name="Han J.H."/>
            <person name="Park K.S."/>
            <person name="Lee C.H."/>
            <person name="Park K.H."/>
            <person name="Kim S.B."/>
        </authorList>
    </citation>
    <scope>NUCLEOTIDE SEQUENCE [LARGE SCALE GENOMIC DNA]</scope>
    <source>
        <strain evidence="1 2">KCTC 22547</strain>
    </source>
</reference>
<gene>
    <name evidence="1" type="ORF">DRF60_06395</name>
</gene>
<dbReference type="OrthoDB" id="1262150at2"/>
<protein>
    <submittedName>
        <fullName evidence="1">Uncharacterized protein</fullName>
    </submittedName>
</protein>
<dbReference type="Proteomes" id="UP000257030">
    <property type="component" value="Unassembled WGS sequence"/>
</dbReference>
<evidence type="ECO:0000313" key="1">
    <source>
        <dbReference type="EMBL" id="REC79449.1"/>
    </source>
</evidence>
<proteinExistence type="predicted"/>
<dbReference type="EMBL" id="QNUH01000004">
    <property type="protein sequence ID" value="REC79449.1"/>
    <property type="molecule type" value="Genomic_DNA"/>
</dbReference>
<name>A0A3D9DNA8_9FLAO</name>